<name>A0A0U1KZ85_9FIRM</name>
<evidence type="ECO:0000313" key="3">
    <source>
        <dbReference type="Proteomes" id="UP000049855"/>
    </source>
</evidence>
<reference evidence="3" key="1">
    <citation type="submission" date="2015-03" db="EMBL/GenBank/DDBJ databases">
        <authorList>
            <person name="Nijsse Bart"/>
        </authorList>
    </citation>
    <scope>NUCLEOTIDE SEQUENCE [LARGE SCALE GENOMIC DNA]</scope>
</reference>
<evidence type="ECO:0000256" key="1">
    <source>
        <dbReference type="SAM" id="Phobius"/>
    </source>
</evidence>
<proteinExistence type="predicted"/>
<organism evidence="2 3">
    <name type="scientific">Sporomusa ovata</name>
    <dbReference type="NCBI Taxonomy" id="2378"/>
    <lineage>
        <taxon>Bacteria</taxon>
        <taxon>Bacillati</taxon>
        <taxon>Bacillota</taxon>
        <taxon>Negativicutes</taxon>
        <taxon>Selenomonadales</taxon>
        <taxon>Sporomusaceae</taxon>
        <taxon>Sporomusa</taxon>
    </lineage>
</organism>
<gene>
    <name evidence="2" type="ORF">SpAn4DRAFT_3187</name>
</gene>
<dbReference type="AlphaFoldDB" id="A0A0U1KZ85"/>
<sequence>MGNQLNGLDRYHDVDVKGLLIVSCFIMLLGKCGRLWYN</sequence>
<dbReference type="Proteomes" id="UP000049855">
    <property type="component" value="Unassembled WGS sequence"/>
</dbReference>
<dbReference type="EMBL" id="CTRP01000011">
    <property type="protein sequence ID" value="CQR72727.1"/>
    <property type="molecule type" value="Genomic_DNA"/>
</dbReference>
<feature type="transmembrane region" description="Helical" evidence="1">
    <location>
        <begin position="20"/>
        <end position="37"/>
    </location>
</feature>
<evidence type="ECO:0000313" key="2">
    <source>
        <dbReference type="EMBL" id="CQR72727.1"/>
    </source>
</evidence>
<accession>A0A0U1KZ85</accession>
<keyword evidence="1" id="KW-1133">Transmembrane helix</keyword>
<protein>
    <submittedName>
        <fullName evidence="2">Uncharacterized protein</fullName>
    </submittedName>
</protein>
<keyword evidence="1" id="KW-0812">Transmembrane</keyword>
<keyword evidence="3" id="KW-1185">Reference proteome</keyword>
<keyword evidence="1" id="KW-0472">Membrane</keyword>